<proteinExistence type="predicted"/>
<feature type="compositionally biased region" description="Basic and acidic residues" evidence="1">
    <location>
        <begin position="24"/>
        <end position="57"/>
    </location>
</feature>
<feature type="compositionally biased region" description="Basic residues" evidence="1">
    <location>
        <begin position="1"/>
        <end position="15"/>
    </location>
</feature>
<reference evidence="3" key="1">
    <citation type="submission" date="2018-02" db="EMBL/GenBank/DDBJ databases">
        <authorList>
            <person name="Hausmann B."/>
        </authorList>
    </citation>
    <scope>NUCLEOTIDE SEQUENCE [LARGE SCALE GENOMIC DNA]</scope>
    <source>
        <strain evidence="3">Peat soil MAG SbA1</strain>
    </source>
</reference>
<gene>
    <name evidence="2" type="ORF">SBA1_390010</name>
</gene>
<evidence type="ECO:0000313" key="3">
    <source>
        <dbReference type="Proteomes" id="UP000238701"/>
    </source>
</evidence>
<accession>A0A2U3KQ53</accession>
<sequence length="57" mass="6437">MGSKQKHQSAPKGRKRFDNASYQSEKDRAGREAEPGPEEYFERGRGHLHQADRGPGL</sequence>
<organism evidence="2 3">
    <name type="scientific">Candidatus Sulfotelmatobacter kueseliae</name>
    <dbReference type="NCBI Taxonomy" id="2042962"/>
    <lineage>
        <taxon>Bacteria</taxon>
        <taxon>Pseudomonadati</taxon>
        <taxon>Acidobacteriota</taxon>
        <taxon>Terriglobia</taxon>
        <taxon>Terriglobales</taxon>
        <taxon>Candidatus Korobacteraceae</taxon>
        <taxon>Candidatus Sulfotelmatobacter</taxon>
    </lineage>
</organism>
<evidence type="ECO:0000256" key="1">
    <source>
        <dbReference type="SAM" id="MobiDB-lite"/>
    </source>
</evidence>
<evidence type="ECO:0000313" key="2">
    <source>
        <dbReference type="EMBL" id="SPF41796.1"/>
    </source>
</evidence>
<feature type="region of interest" description="Disordered" evidence="1">
    <location>
        <begin position="1"/>
        <end position="57"/>
    </location>
</feature>
<protein>
    <submittedName>
        <fullName evidence="2">Uncharacterized protein</fullName>
    </submittedName>
</protein>
<dbReference type="AlphaFoldDB" id="A0A2U3KQ53"/>
<dbReference type="EMBL" id="OMOD01000132">
    <property type="protein sequence ID" value="SPF41796.1"/>
    <property type="molecule type" value="Genomic_DNA"/>
</dbReference>
<dbReference type="Proteomes" id="UP000238701">
    <property type="component" value="Unassembled WGS sequence"/>
</dbReference>
<name>A0A2U3KQ53_9BACT</name>